<dbReference type="CDD" id="cd02440">
    <property type="entry name" value="AdoMet_MTases"/>
    <property type="match status" value="1"/>
</dbReference>
<dbReference type="EMBL" id="CP100390">
    <property type="protein sequence ID" value="UZE98091.1"/>
    <property type="molecule type" value="Genomic_DNA"/>
</dbReference>
<dbReference type="SUPFAM" id="SSF53335">
    <property type="entry name" value="S-adenosyl-L-methionine-dependent methyltransferases"/>
    <property type="match status" value="1"/>
</dbReference>
<feature type="binding site" evidence="6">
    <location>
        <position position="124"/>
    </location>
    <ligand>
        <name>S-adenosyl-L-methionine</name>
        <dbReference type="ChEBI" id="CHEBI:59789"/>
    </ligand>
</feature>
<dbReference type="InterPro" id="IPR029063">
    <property type="entry name" value="SAM-dependent_MTases_sf"/>
</dbReference>
<keyword evidence="4 6" id="KW-0808">Transferase</keyword>
<comment type="catalytic activity">
    <reaction evidence="6">
        <text>guanosine(527) in 16S rRNA + S-adenosyl-L-methionine = N(7)-methylguanosine(527) in 16S rRNA + S-adenosyl-L-homocysteine</text>
        <dbReference type="Rhea" id="RHEA:42732"/>
        <dbReference type="Rhea" id="RHEA-COMP:10209"/>
        <dbReference type="Rhea" id="RHEA-COMP:10210"/>
        <dbReference type="ChEBI" id="CHEBI:57856"/>
        <dbReference type="ChEBI" id="CHEBI:59789"/>
        <dbReference type="ChEBI" id="CHEBI:74269"/>
        <dbReference type="ChEBI" id="CHEBI:74480"/>
        <dbReference type="EC" id="2.1.1.170"/>
    </reaction>
</comment>
<dbReference type="InterPro" id="IPR003682">
    <property type="entry name" value="rRNA_ssu_MeTfrase_G"/>
</dbReference>
<dbReference type="Pfam" id="PF02527">
    <property type="entry name" value="GidB"/>
    <property type="match status" value="1"/>
</dbReference>
<evidence type="ECO:0000256" key="2">
    <source>
        <dbReference type="ARBA" id="ARBA00022552"/>
    </source>
</evidence>
<dbReference type="RefSeq" id="WP_265049558.1">
    <property type="nucleotide sequence ID" value="NZ_CP100390.1"/>
</dbReference>
<evidence type="ECO:0000313" key="7">
    <source>
        <dbReference type="EMBL" id="UZE98091.1"/>
    </source>
</evidence>
<comment type="subcellular location">
    <subcellularLocation>
        <location evidence="6">Cytoplasm</location>
    </subcellularLocation>
</comment>
<accession>A0ABY6N7L1</accession>
<dbReference type="PIRSF" id="PIRSF003078">
    <property type="entry name" value="GidB"/>
    <property type="match status" value="1"/>
</dbReference>
<reference evidence="7" key="1">
    <citation type="submission" date="2022-06" db="EMBL/GenBank/DDBJ databases">
        <title>Alkalimarinus sp. nov., isolated from gut of a Alitta virens.</title>
        <authorList>
            <person name="Yang A.I."/>
            <person name="Shin N.-R."/>
        </authorList>
    </citation>
    <scope>NUCLEOTIDE SEQUENCE</scope>
    <source>
        <strain evidence="7">A2M4</strain>
    </source>
</reference>
<protein>
    <recommendedName>
        <fullName evidence="6">Ribosomal RNA small subunit methyltransferase G</fullName>
        <ecNumber evidence="6">2.1.1.170</ecNumber>
    </recommendedName>
    <alternativeName>
        <fullName evidence="6">16S rRNA 7-methylguanosine methyltransferase</fullName>
        <shortName evidence="6">16S rRNA m7G methyltransferase</shortName>
    </alternativeName>
</protein>
<evidence type="ECO:0000313" key="8">
    <source>
        <dbReference type="Proteomes" id="UP001163739"/>
    </source>
</evidence>
<proteinExistence type="inferred from homology"/>
<organism evidence="7 8">
    <name type="scientific">Alkalimarinus alittae</name>
    <dbReference type="NCBI Taxonomy" id="2961619"/>
    <lineage>
        <taxon>Bacteria</taxon>
        <taxon>Pseudomonadati</taxon>
        <taxon>Pseudomonadota</taxon>
        <taxon>Gammaproteobacteria</taxon>
        <taxon>Alteromonadales</taxon>
        <taxon>Alteromonadaceae</taxon>
        <taxon>Alkalimarinus</taxon>
    </lineage>
</organism>
<feature type="binding site" evidence="6">
    <location>
        <position position="63"/>
    </location>
    <ligand>
        <name>S-adenosyl-L-methionine</name>
        <dbReference type="ChEBI" id="CHEBI:59789"/>
    </ligand>
</feature>
<feature type="binding site" evidence="6">
    <location>
        <position position="58"/>
    </location>
    <ligand>
        <name>S-adenosyl-L-methionine</name>
        <dbReference type="ChEBI" id="CHEBI:59789"/>
    </ligand>
</feature>
<gene>
    <name evidence="6 7" type="primary">rsmG</name>
    <name evidence="7" type="ORF">NKI27_00030</name>
</gene>
<keyword evidence="1 6" id="KW-0963">Cytoplasm</keyword>
<keyword evidence="5 6" id="KW-0949">S-adenosyl-L-methionine</keyword>
<evidence type="ECO:0000256" key="5">
    <source>
        <dbReference type="ARBA" id="ARBA00022691"/>
    </source>
</evidence>
<dbReference type="EC" id="2.1.1.170" evidence="6"/>
<sequence length="191" mass="21393">MTDTQTSALLCYLELLNKWNKAYNLTAVRNPEEMLYRHLLDSLSVVSWVKGERIIDVGTGPGLPGIPLAILFPSTDFTLLDSNGKKTRFLTQCKLEMGLDNITVIHGRVEDFQPEALFDQVISRAFSAIENMVNWCGHLVDSKGKFLAMKGLFPKEELTSLPEGFTVEESHELDVPGCDGERHLIIIRKNG</sequence>
<dbReference type="GO" id="GO:0008168">
    <property type="term" value="F:methyltransferase activity"/>
    <property type="evidence" value="ECO:0007669"/>
    <property type="project" value="UniProtKB-KW"/>
</dbReference>
<evidence type="ECO:0000256" key="1">
    <source>
        <dbReference type="ARBA" id="ARBA00022490"/>
    </source>
</evidence>
<evidence type="ECO:0000256" key="4">
    <source>
        <dbReference type="ARBA" id="ARBA00022679"/>
    </source>
</evidence>
<keyword evidence="2 6" id="KW-0698">rRNA processing</keyword>
<dbReference type="Gene3D" id="3.40.50.150">
    <property type="entry name" value="Vaccinia Virus protein VP39"/>
    <property type="match status" value="1"/>
</dbReference>
<comment type="function">
    <text evidence="6">Specifically methylates the N7 position of guanine in position 527 of 16S rRNA.</text>
</comment>
<dbReference type="PANTHER" id="PTHR31760">
    <property type="entry name" value="S-ADENOSYL-L-METHIONINE-DEPENDENT METHYLTRANSFERASES SUPERFAMILY PROTEIN"/>
    <property type="match status" value="1"/>
</dbReference>
<comment type="caution">
    <text evidence="6">Lacks conserved residue(s) required for the propagation of feature annotation.</text>
</comment>
<evidence type="ECO:0000256" key="6">
    <source>
        <dbReference type="HAMAP-Rule" id="MF_00074"/>
    </source>
</evidence>
<dbReference type="PANTHER" id="PTHR31760:SF0">
    <property type="entry name" value="S-ADENOSYL-L-METHIONINE-DEPENDENT METHYLTRANSFERASES SUPERFAMILY PROTEIN"/>
    <property type="match status" value="1"/>
</dbReference>
<keyword evidence="8" id="KW-1185">Reference proteome</keyword>
<dbReference type="Proteomes" id="UP001163739">
    <property type="component" value="Chromosome"/>
</dbReference>
<dbReference type="GO" id="GO:0032259">
    <property type="term" value="P:methylation"/>
    <property type="evidence" value="ECO:0007669"/>
    <property type="project" value="UniProtKB-KW"/>
</dbReference>
<evidence type="ECO:0000256" key="3">
    <source>
        <dbReference type="ARBA" id="ARBA00022603"/>
    </source>
</evidence>
<keyword evidence="3 6" id="KW-0489">Methyltransferase</keyword>
<dbReference type="NCBIfam" id="TIGR00138">
    <property type="entry name" value="rsmG_gidB"/>
    <property type="match status" value="1"/>
</dbReference>
<comment type="similarity">
    <text evidence="6">Belongs to the methyltransferase superfamily. RNA methyltransferase RsmG family.</text>
</comment>
<name>A0ABY6N7L1_9ALTE</name>
<feature type="binding site" evidence="6">
    <location>
        <begin position="109"/>
        <end position="110"/>
    </location>
    <ligand>
        <name>S-adenosyl-L-methionine</name>
        <dbReference type="ChEBI" id="CHEBI:59789"/>
    </ligand>
</feature>
<dbReference type="HAMAP" id="MF_00074">
    <property type="entry name" value="16SrRNA_methyltr_G"/>
    <property type="match status" value="1"/>
</dbReference>